<evidence type="ECO:0000313" key="2">
    <source>
        <dbReference type="Proteomes" id="UP000319313"/>
    </source>
</evidence>
<dbReference type="Proteomes" id="UP000319313">
    <property type="component" value="Unassembled WGS sequence"/>
</dbReference>
<gene>
    <name evidence="1" type="ORF">EWV81_21700</name>
</gene>
<reference evidence="1 2" key="1">
    <citation type="submission" date="2019-01" db="EMBL/GenBank/DDBJ databases">
        <title>Coherence of Microcystis species and biogeography revealed through population genomics.</title>
        <authorList>
            <person name="Perez-Carrascal O.M."/>
            <person name="Terrat Y."/>
            <person name="Giani A."/>
            <person name="Fortin N."/>
            <person name="Tromas N."/>
            <person name="Shapiro B.J."/>
        </authorList>
    </citation>
    <scope>NUCLEOTIDE SEQUENCE [LARGE SCALE GENOMIC DNA]</scope>
    <source>
        <strain evidence="1">Ma_SC_T_19800800_S464</strain>
    </source>
</reference>
<protein>
    <submittedName>
        <fullName evidence="1">Helix-turn-helix domain-containing protein</fullName>
    </submittedName>
</protein>
<evidence type="ECO:0000313" key="1">
    <source>
        <dbReference type="EMBL" id="TRU20702.1"/>
    </source>
</evidence>
<accession>A0A552DEP8</accession>
<organism evidence="1 2">
    <name type="scientific">Microcystis aeruginosa Ma_SC_T_19800800_S464</name>
    <dbReference type="NCBI Taxonomy" id="2486257"/>
    <lineage>
        <taxon>Bacteria</taxon>
        <taxon>Bacillati</taxon>
        <taxon>Cyanobacteriota</taxon>
        <taxon>Cyanophyceae</taxon>
        <taxon>Oscillatoriophycideae</taxon>
        <taxon>Chroococcales</taxon>
        <taxon>Microcystaceae</taxon>
        <taxon>Microcystis</taxon>
    </lineage>
</organism>
<dbReference type="InterPro" id="IPR009057">
    <property type="entry name" value="Homeodomain-like_sf"/>
</dbReference>
<sequence length="183" mass="21562">MNNLINPEPNKGVNRYLTVFQRKTLENTLQKELSEQYRQRILIMLLTDEGKTQSEICQILNCCPATARHWILMAKTGMAHQWQNSPIGRPKTINDQYLERLQELVNHSPQDYGYAFRRWTGKWLSQHLARELGIEVNERHINRLLHKMGLSTSYHPERPDDSLENTHKCRIIIRDLSSTDLEK</sequence>
<proteinExistence type="predicted"/>
<dbReference type="SUPFAM" id="SSF46689">
    <property type="entry name" value="Homeodomain-like"/>
    <property type="match status" value="1"/>
</dbReference>
<dbReference type="AlphaFoldDB" id="A0A552DEP8"/>
<dbReference type="EMBL" id="SFBL01000215">
    <property type="protein sequence ID" value="TRU20702.1"/>
    <property type="molecule type" value="Genomic_DNA"/>
</dbReference>
<comment type="caution">
    <text evidence="1">The sequence shown here is derived from an EMBL/GenBank/DDBJ whole genome shotgun (WGS) entry which is preliminary data.</text>
</comment>
<name>A0A552DEP8_MICAE</name>
<dbReference type="Pfam" id="PF13565">
    <property type="entry name" value="HTH_32"/>
    <property type="match status" value="1"/>
</dbReference>